<reference evidence="4 5" key="1">
    <citation type="submission" date="2024-08" db="EMBL/GenBank/DDBJ databases">
        <title>Pantoea ronii - a newly identified human opportunistic pathogen.</title>
        <authorList>
            <person name="Keidar-Friedman D."/>
            <person name="Sorek N."/>
            <person name="Leshin-Carmel D."/>
            <person name="Tsur A."/>
            <person name="Amsalem M."/>
            <person name="Tolkach D."/>
            <person name="Brosh-Nissimov T."/>
        </authorList>
    </citation>
    <scope>NUCLEOTIDE SEQUENCE [LARGE SCALE GENOMIC DNA]</scope>
    <source>
        <strain evidence="4 5">AA23256</strain>
    </source>
</reference>
<evidence type="ECO:0000313" key="4">
    <source>
        <dbReference type="EMBL" id="MFH8136013.1"/>
    </source>
</evidence>
<dbReference type="Pfam" id="PF00765">
    <property type="entry name" value="Autoind_synth"/>
    <property type="match status" value="1"/>
</dbReference>
<organism evidence="4 5">
    <name type="scientific">Pantoea osteomyelitidis</name>
    <dbReference type="NCBI Taxonomy" id="3230026"/>
    <lineage>
        <taxon>Bacteria</taxon>
        <taxon>Pseudomonadati</taxon>
        <taxon>Pseudomonadota</taxon>
        <taxon>Gammaproteobacteria</taxon>
        <taxon>Enterobacterales</taxon>
        <taxon>Erwiniaceae</taxon>
        <taxon>Pantoea</taxon>
    </lineage>
</organism>
<sequence length="62" mass="7612">MNFDQLPHPQVNELYRLRHNTFKIRLDWQVNSINGLEYDAYDTMSKSPLFVSITKKRYFRFK</sequence>
<evidence type="ECO:0000256" key="2">
    <source>
        <dbReference type="ARBA" id="ARBA00018768"/>
    </source>
</evidence>
<name>A0ABW7Q0S8_9GAMM</name>
<evidence type="ECO:0000313" key="5">
    <source>
        <dbReference type="Proteomes" id="UP001611251"/>
    </source>
</evidence>
<dbReference type="InterPro" id="IPR016181">
    <property type="entry name" value="Acyl_CoA_acyltransferase"/>
</dbReference>
<comment type="catalytic activity">
    <reaction evidence="3">
        <text>a fatty acyl-[ACP] + S-adenosyl-L-methionine = an N-acyl-L-homoserine lactone + S-methyl-5'-thioadenosine + holo-[ACP] + H(+)</text>
        <dbReference type="Rhea" id="RHEA:10096"/>
        <dbReference type="Rhea" id="RHEA-COMP:9685"/>
        <dbReference type="Rhea" id="RHEA-COMP:14125"/>
        <dbReference type="ChEBI" id="CHEBI:15378"/>
        <dbReference type="ChEBI" id="CHEBI:17509"/>
        <dbReference type="ChEBI" id="CHEBI:55474"/>
        <dbReference type="ChEBI" id="CHEBI:59789"/>
        <dbReference type="ChEBI" id="CHEBI:64479"/>
        <dbReference type="ChEBI" id="CHEBI:138651"/>
        <dbReference type="EC" id="2.3.1.184"/>
    </reaction>
</comment>
<keyword evidence="5" id="KW-1185">Reference proteome</keyword>
<dbReference type="InterPro" id="IPR001690">
    <property type="entry name" value="Autoind_synthase"/>
</dbReference>
<dbReference type="EC" id="2.3.1.184" evidence="1"/>
<dbReference type="Proteomes" id="UP001611251">
    <property type="component" value="Unassembled WGS sequence"/>
</dbReference>
<dbReference type="PROSITE" id="PS00949">
    <property type="entry name" value="AUTOINDUCER_SYNTH_1"/>
    <property type="match status" value="1"/>
</dbReference>
<protein>
    <recommendedName>
        <fullName evidence="2">Acyl-homoserine-lactone synthase</fullName>
        <ecNumber evidence="1">2.3.1.184</ecNumber>
    </recommendedName>
</protein>
<dbReference type="PRINTS" id="PR01549">
    <property type="entry name" value="AUTOINDCRSYN"/>
</dbReference>
<accession>A0ABW7Q0S8</accession>
<evidence type="ECO:0000256" key="1">
    <source>
        <dbReference type="ARBA" id="ARBA00012340"/>
    </source>
</evidence>
<dbReference type="Gene3D" id="3.40.630.30">
    <property type="match status" value="1"/>
</dbReference>
<dbReference type="SUPFAM" id="SSF55729">
    <property type="entry name" value="Acyl-CoA N-acyltransferases (Nat)"/>
    <property type="match status" value="1"/>
</dbReference>
<proteinExistence type="predicted"/>
<dbReference type="RefSeq" id="WP_397217542.1">
    <property type="nucleotide sequence ID" value="NZ_JBGFSN010000010.1"/>
</dbReference>
<evidence type="ECO:0000256" key="3">
    <source>
        <dbReference type="ARBA" id="ARBA00048576"/>
    </source>
</evidence>
<dbReference type="InterPro" id="IPR018311">
    <property type="entry name" value="Autoind_synth_CS"/>
</dbReference>
<gene>
    <name evidence="4" type="ORF">ABU178_17830</name>
</gene>
<comment type="caution">
    <text evidence="4">The sequence shown here is derived from an EMBL/GenBank/DDBJ whole genome shotgun (WGS) entry which is preliminary data.</text>
</comment>
<dbReference type="EMBL" id="JBGFSN010000010">
    <property type="protein sequence ID" value="MFH8136013.1"/>
    <property type="molecule type" value="Genomic_DNA"/>
</dbReference>